<dbReference type="RefSeq" id="WP_344868932.1">
    <property type="nucleotide sequence ID" value="NZ_BAAAZN010000030.1"/>
</dbReference>
<evidence type="ECO:0000313" key="2">
    <source>
        <dbReference type="EMBL" id="GAA3585075.1"/>
    </source>
</evidence>
<keyword evidence="2" id="KW-0645">Protease</keyword>
<gene>
    <name evidence="2" type="ORF">GCM10022222_82130</name>
</gene>
<keyword evidence="2" id="KW-0378">Hydrolase</keyword>
<protein>
    <submittedName>
        <fullName evidence="2">M14 family zinc carboxypeptidase</fullName>
    </submittedName>
</protein>
<evidence type="ECO:0000313" key="3">
    <source>
        <dbReference type="Proteomes" id="UP001500689"/>
    </source>
</evidence>
<name>A0ABP6YPF6_9PSEU</name>
<keyword evidence="3" id="KW-1185">Reference proteome</keyword>
<keyword evidence="2" id="KW-0121">Carboxypeptidase</keyword>
<organism evidence="2 3">
    <name type="scientific">Amycolatopsis ultiminotia</name>
    <dbReference type="NCBI Taxonomy" id="543629"/>
    <lineage>
        <taxon>Bacteria</taxon>
        <taxon>Bacillati</taxon>
        <taxon>Actinomycetota</taxon>
        <taxon>Actinomycetes</taxon>
        <taxon>Pseudonocardiales</taxon>
        <taxon>Pseudonocardiaceae</taxon>
        <taxon>Amycolatopsis</taxon>
    </lineage>
</organism>
<dbReference type="InterPro" id="IPR000834">
    <property type="entry name" value="Peptidase_M14"/>
</dbReference>
<sequence length="468" mass="50335">MTNTAAGTDTVHSEQIPVWLSTELATVPAYDAFAGVDALVAGVHAIAREYPDCAALHRVGTSRQGEPLWCLTISEDVQRPSALVVGLPHPNEPIGGLTALHLARRLCADPALRARLAHTWHIVVCADPDGLRLNEGWLAGPFTRAHYARHFYRPEGDEQVEWTFPVAVGEVYHDRPIPETEALMRLIDQHRPALLAALHNGELGGAFYYLSRAEPRLHGVLKAVPQSIGIPLHGGEPESPIAVPLDQAIFLSPDAESFHERLTAAGIPWPPHGGSTTMYSARYGTFTVLSELPYWSDPAADDHTPSGISYAASLTRLGEGVVELGEVLTRAVDDVEGHLLAPSSPLWTAGSAFARVQEPSGRSILARAGRPESDREATVAEVRSLGNSLHAHRLRFAGMVNRVLQGEIAMGNVREPVRVHAAAIAARYETWLDEDAAAIQLEPIPIGKLVTVQYAAVIGAAAHLAGTL</sequence>
<reference evidence="3" key="1">
    <citation type="journal article" date="2019" name="Int. J. Syst. Evol. Microbiol.">
        <title>The Global Catalogue of Microorganisms (GCM) 10K type strain sequencing project: providing services to taxonomists for standard genome sequencing and annotation.</title>
        <authorList>
            <consortium name="The Broad Institute Genomics Platform"/>
            <consortium name="The Broad Institute Genome Sequencing Center for Infectious Disease"/>
            <person name="Wu L."/>
            <person name="Ma J."/>
        </authorList>
    </citation>
    <scope>NUCLEOTIDE SEQUENCE [LARGE SCALE GENOMIC DNA]</scope>
    <source>
        <strain evidence="3">JCM 16898</strain>
    </source>
</reference>
<dbReference type="Gene3D" id="3.40.630.10">
    <property type="entry name" value="Zn peptidases"/>
    <property type="match status" value="1"/>
</dbReference>
<proteinExistence type="predicted"/>
<comment type="caution">
    <text evidence="2">The sequence shown here is derived from an EMBL/GenBank/DDBJ whole genome shotgun (WGS) entry which is preliminary data.</text>
</comment>
<accession>A0ABP6YPF6</accession>
<dbReference type="Pfam" id="PF00246">
    <property type="entry name" value="Peptidase_M14"/>
    <property type="match status" value="1"/>
</dbReference>
<dbReference type="Proteomes" id="UP001500689">
    <property type="component" value="Unassembled WGS sequence"/>
</dbReference>
<dbReference type="EMBL" id="BAAAZN010000030">
    <property type="protein sequence ID" value="GAA3585075.1"/>
    <property type="molecule type" value="Genomic_DNA"/>
</dbReference>
<dbReference type="GO" id="GO:0004180">
    <property type="term" value="F:carboxypeptidase activity"/>
    <property type="evidence" value="ECO:0007669"/>
    <property type="project" value="UniProtKB-KW"/>
</dbReference>
<dbReference type="SUPFAM" id="SSF53187">
    <property type="entry name" value="Zn-dependent exopeptidases"/>
    <property type="match status" value="1"/>
</dbReference>
<evidence type="ECO:0000259" key="1">
    <source>
        <dbReference type="Pfam" id="PF00246"/>
    </source>
</evidence>
<feature type="domain" description="Peptidase M14" evidence="1">
    <location>
        <begin position="44"/>
        <end position="203"/>
    </location>
</feature>